<dbReference type="GO" id="GO:0005524">
    <property type="term" value="F:ATP binding"/>
    <property type="evidence" value="ECO:0007669"/>
    <property type="project" value="InterPro"/>
</dbReference>
<dbReference type="PANTHER" id="PTHR10285">
    <property type="entry name" value="URIDINE KINASE"/>
    <property type="match status" value="1"/>
</dbReference>
<evidence type="ECO:0000313" key="2">
    <source>
        <dbReference type="Proteomes" id="UP000076837"/>
    </source>
</evidence>
<sequence length="236" mass="25989">MAKDLIAGSLAGPTLDLVSRVERLMERQASNPRQRMLVALAGVPGSGKSTVSHALLQELAARGVEEVVIVPMDGFHYTKKVLSAFEDPKTAFQRRGAPFTFDADGFLDLVRTLKSTPVTTSEEPEQLIHAPSFDHAVQDPVGDDIAISSRKQIVIVEGNYTLLDLKPWNEIAKICDERWFVDVSPEIVRERLAARHLAAGIETSFEAAVQRAETNDIPNGEMIRSLLIEPDVIIHN</sequence>
<comment type="caution">
    <text evidence="1">The sequence shown here is derived from an EMBL/GenBank/DDBJ whole genome shotgun (WGS) entry which is preliminary data.</text>
</comment>
<reference evidence="1 2" key="1">
    <citation type="journal article" date="2016" name="Sci. Rep.">
        <title>Draft genome sequencing and secretome analysis of fungal phytopathogen Ascochyta rabiei provides insight into the necrotrophic effector repertoire.</title>
        <authorList>
            <person name="Verma S."/>
            <person name="Gazara R.K."/>
            <person name="Nizam S."/>
            <person name="Parween S."/>
            <person name="Chattopadhyay D."/>
            <person name="Verma P.K."/>
        </authorList>
    </citation>
    <scope>NUCLEOTIDE SEQUENCE [LARGE SCALE GENOMIC DNA]</scope>
    <source>
        <strain evidence="1 2">ArDII</strain>
    </source>
</reference>
<proteinExistence type="predicted"/>
<dbReference type="AlphaFoldDB" id="A0A163JUR6"/>
<evidence type="ECO:0000313" key="1">
    <source>
        <dbReference type="EMBL" id="KZM26610.1"/>
    </source>
</evidence>
<dbReference type="Proteomes" id="UP000076837">
    <property type="component" value="Unassembled WGS sequence"/>
</dbReference>
<name>A0A163JUR6_DIDRA</name>
<dbReference type="STRING" id="5454.A0A163JUR6"/>
<dbReference type="InterPro" id="IPR027417">
    <property type="entry name" value="P-loop_NTPase"/>
</dbReference>
<dbReference type="EMBL" id="JYNV01000103">
    <property type="protein sequence ID" value="KZM26610.1"/>
    <property type="molecule type" value="Genomic_DNA"/>
</dbReference>
<protein>
    <submittedName>
        <fullName evidence="1">ATP binding</fullName>
    </submittedName>
</protein>
<organism evidence="1 2">
    <name type="scientific">Didymella rabiei</name>
    <name type="common">Chickpea ascochyta blight fungus</name>
    <name type="synonym">Mycosphaerella rabiei</name>
    <dbReference type="NCBI Taxonomy" id="5454"/>
    <lineage>
        <taxon>Eukaryota</taxon>
        <taxon>Fungi</taxon>
        <taxon>Dikarya</taxon>
        <taxon>Ascomycota</taxon>
        <taxon>Pezizomycotina</taxon>
        <taxon>Dothideomycetes</taxon>
        <taxon>Pleosporomycetidae</taxon>
        <taxon>Pleosporales</taxon>
        <taxon>Pleosporineae</taxon>
        <taxon>Didymellaceae</taxon>
        <taxon>Ascochyta</taxon>
    </lineage>
</organism>
<gene>
    <name evidence="1" type="ORF">ST47_g2352</name>
</gene>
<accession>A0A163JUR6</accession>
<dbReference type="SUPFAM" id="SSF52540">
    <property type="entry name" value="P-loop containing nucleoside triphosphate hydrolases"/>
    <property type="match status" value="1"/>
</dbReference>
<dbReference type="InterPro" id="IPR006083">
    <property type="entry name" value="PRK/URK"/>
</dbReference>
<dbReference type="OrthoDB" id="6362633at2759"/>
<keyword evidence="2" id="KW-1185">Reference proteome</keyword>
<dbReference type="Gene3D" id="3.40.50.300">
    <property type="entry name" value="P-loop containing nucleotide triphosphate hydrolases"/>
    <property type="match status" value="2"/>
</dbReference>
<dbReference type="GO" id="GO:0016301">
    <property type="term" value="F:kinase activity"/>
    <property type="evidence" value="ECO:0007669"/>
    <property type="project" value="InterPro"/>
</dbReference>
<dbReference type="Pfam" id="PF00485">
    <property type="entry name" value="PRK"/>
    <property type="match status" value="1"/>
</dbReference>